<keyword evidence="1" id="KW-0805">Transcription regulation</keyword>
<organism evidence="5 6">
    <name type="scientific">Terrabacter tumescens</name>
    <dbReference type="NCBI Taxonomy" id="60443"/>
    <lineage>
        <taxon>Bacteria</taxon>
        <taxon>Bacillati</taxon>
        <taxon>Actinomycetota</taxon>
        <taxon>Actinomycetes</taxon>
        <taxon>Micrococcales</taxon>
        <taxon>Intrasporangiaceae</taxon>
        <taxon>Terrabacter</taxon>
    </lineage>
</organism>
<feature type="domain" description="HTH araC/xylS-type" evidence="4">
    <location>
        <begin position="195"/>
        <end position="277"/>
    </location>
</feature>
<dbReference type="Pfam" id="PF12833">
    <property type="entry name" value="HTH_18"/>
    <property type="match status" value="1"/>
</dbReference>
<dbReference type="InterPro" id="IPR050204">
    <property type="entry name" value="AraC_XylS_family_regulators"/>
</dbReference>
<dbReference type="Gene3D" id="1.10.10.60">
    <property type="entry name" value="Homeodomain-like"/>
    <property type="match status" value="1"/>
</dbReference>
<dbReference type="Proteomes" id="UP000623461">
    <property type="component" value="Unassembled WGS sequence"/>
</dbReference>
<keyword evidence="3" id="KW-0804">Transcription</keyword>
<evidence type="ECO:0000256" key="1">
    <source>
        <dbReference type="ARBA" id="ARBA00023015"/>
    </source>
</evidence>
<dbReference type="SUPFAM" id="SSF46689">
    <property type="entry name" value="Homeodomain-like"/>
    <property type="match status" value="1"/>
</dbReference>
<dbReference type="RefSeq" id="WP_052358183.1">
    <property type="nucleotide sequence ID" value="NZ_BMNZ01000001.1"/>
</dbReference>
<gene>
    <name evidence="5" type="ORF">GCM10009721_02290</name>
</gene>
<dbReference type="PANTHER" id="PTHR46796">
    <property type="entry name" value="HTH-TYPE TRANSCRIPTIONAL ACTIVATOR RHAS-RELATED"/>
    <property type="match status" value="1"/>
</dbReference>
<dbReference type="SMART" id="SM00342">
    <property type="entry name" value="HTH_ARAC"/>
    <property type="match status" value="1"/>
</dbReference>
<dbReference type="EMBL" id="BMNZ01000001">
    <property type="protein sequence ID" value="GGM81379.1"/>
    <property type="molecule type" value="Genomic_DNA"/>
</dbReference>
<evidence type="ECO:0000259" key="4">
    <source>
        <dbReference type="PROSITE" id="PS01124"/>
    </source>
</evidence>
<keyword evidence="2" id="KW-0238">DNA-binding</keyword>
<proteinExistence type="predicted"/>
<comment type="caution">
    <text evidence="5">The sequence shown here is derived from an EMBL/GenBank/DDBJ whole genome shotgun (WGS) entry which is preliminary data.</text>
</comment>
<evidence type="ECO:0000313" key="6">
    <source>
        <dbReference type="Proteomes" id="UP000623461"/>
    </source>
</evidence>
<dbReference type="PROSITE" id="PS01124">
    <property type="entry name" value="HTH_ARAC_FAMILY_2"/>
    <property type="match status" value="1"/>
</dbReference>
<accession>A0ABQ2HH04</accession>
<sequence length="283" mass="30665">MEADSPDGERATRVGATRVEHHEHVPTARLSGLVERAVGYRLSGFPAGIHVGMPSRTVTLVVPLGQPLTVADPGGLPRIHSSVVAGLSAAPSHIHHDGAQHGVQLALRPEAVRALFGMPAAELASRSYDLADVVGAQAHSLRDQLHGAEAWPDRFALVDDWLVGLLDGAPRLGTPEPEVLEAWRLIGVSGGSVPVRDVAARVGWSMRRLQSRFRHEFGVSPKTAAVLRRFERSVPLVAGRRHALTEVALRCGWTDHAHMDRDWRALAGTSPMRWRTEDVLVAH</sequence>
<dbReference type="PANTHER" id="PTHR46796:SF15">
    <property type="entry name" value="BLL1074 PROTEIN"/>
    <property type="match status" value="1"/>
</dbReference>
<dbReference type="InterPro" id="IPR018060">
    <property type="entry name" value="HTH_AraC"/>
</dbReference>
<evidence type="ECO:0000256" key="3">
    <source>
        <dbReference type="ARBA" id="ARBA00023163"/>
    </source>
</evidence>
<evidence type="ECO:0000256" key="2">
    <source>
        <dbReference type="ARBA" id="ARBA00023125"/>
    </source>
</evidence>
<dbReference type="InterPro" id="IPR009057">
    <property type="entry name" value="Homeodomain-like_sf"/>
</dbReference>
<reference evidence="6" key="1">
    <citation type="journal article" date="2019" name="Int. J. Syst. Evol. Microbiol.">
        <title>The Global Catalogue of Microorganisms (GCM) 10K type strain sequencing project: providing services to taxonomists for standard genome sequencing and annotation.</title>
        <authorList>
            <consortium name="The Broad Institute Genomics Platform"/>
            <consortium name="The Broad Institute Genome Sequencing Center for Infectious Disease"/>
            <person name="Wu L."/>
            <person name="Ma J."/>
        </authorList>
    </citation>
    <scope>NUCLEOTIDE SEQUENCE [LARGE SCALE GENOMIC DNA]</scope>
    <source>
        <strain evidence="6">JCM 1365</strain>
    </source>
</reference>
<keyword evidence="6" id="KW-1185">Reference proteome</keyword>
<name>A0ABQ2HH04_9MICO</name>
<protein>
    <submittedName>
        <fullName evidence="5">AraC family transcriptional regulator</fullName>
    </submittedName>
</protein>
<evidence type="ECO:0000313" key="5">
    <source>
        <dbReference type="EMBL" id="GGM81379.1"/>
    </source>
</evidence>